<evidence type="ECO:0000259" key="6">
    <source>
        <dbReference type="Pfam" id="PF04542"/>
    </source>
</evidence>
<keyword evidence="5" id="KW-0804">Transcription</keyword>
<dbReference type="Pfam" id="PF08281">
    <property type="entry name" value="Sigma70_r4_2"/>
    <property type="match status" value="1"/>
</dbReference>
<dbReference type="InterPro" id="IPR036388">
    <property type="entry name" value="WH-like_DNA-bd_sf"/>
</dbReference>
<accession>D0L609</accession>
<evidence type="ECO:0000256" key="2">
    <source>
        <dbReference type="ARBA" id="ARBA00023015"/>
    </source>
</evidence>
<dbReference type="SUPFAM" id="SSF88946">
    <property type="entry name" value="Sigma2 domain of RNA polymerase sigma factors"/>
    <property type="match status" value="1"/>
</dbReference>
<dbReference type="Pfam" id="PF20239">
    <property type="entry name" value="DUF6596"/>
    <property type="match status" value="1"/>
</dbReference>
<dbReference type="STRING" id="526226.Gbro_4353"/>
<dbReference type="AlphaFoldDB" id="D0L609"/>
<evidence type="ECO:0000259" key="7">
    <source>
        <dbReference type="Pfam" id="PF08281"/>
    </source>
</evidence>
<dbReference type="GO" id="GO:0016987">
    <property type="term" value="F:sigma factor activity"/>
    <property type="evidence" value="ECO:0007669"/>
    <property type="project" value="UniProtKB-KW"/>
</dbReference>
<name>D0L609_GORB4</name>
<dbReference type="InterPro" id="IPR046531">
    <property type="entry name" value="DUF6596"/>
</dbReference>
<keyword evidence="2" id="KW-0805">Transcription regulation</keyword>
<evidence type="ECO:0000313" key="9">
    <source>
        <dbReference type="EMBL" id="ACY23495.1"/>
    </source>
</evidence>
<dbReference type="GO" id="GO:0003677">
    <property type="term" value="F:DNA binding"/>
    <property type="evidence" value="ECO:0007669"/>
    <property type="project" value="UniProtKB-KW"/>
</dbReference>
<sequence length="408" mass="44409">MADTEQARESAEATARACYGRLLAMLVAENHDVAAAEDALADAFERALRTWPVEGIPQRPEAWLLTVARNRRRDLWRSAAWRTSVPLDPRLDDRAAQPADTRDRRLELLLVCAHEAIPPAMRTPLMLNTILGYTAAQIGLAFAVPPTTMASRLVRAKKQIRRDRIPFTVPDDHELPDRLAPVLEAIYGAFSIEWPNLSRARQALILGLGEVVADVAPASAEAHGLAAFMCLSSARLAARADVDGRYVPLPQQDPTSWDTALIARGHSHLRAAHRIGEVGRFQLEAAIAAVHCARTPGGETNWPALRRLHVSLQRLAPTVGGAVALAAVVAETDGPAAGLDLLNQLDGADRYQPAWSTRANLLDRVGRADDAVTAYERAIALSTDQSDRDHLTKRRDELAAAQAAQSDR</sequence>
<dbReference type="Proteomes" id="UP000001219">
    <property type="component" value="Chromosome"/>
</dbReference>
<evidence type="ECO:0000256" key="1">
    <source>
        <dbReference type="ARBA" id="ARBA00010641"/>
    </source>
</evidence>
<dbReference type="Gene3D" id="1.10.10.10">
    <property type="entry name" value="Winged helix-like DNA-binding domain superfamily/Winged helix DNA-binding domain"/>
    <property type="match status" value="1"/>
</dbReference>
<reference evidence="10" key="1">
    <citation type="submission" date="2009-10" db="EMBL/GenBank/DDBJ databases">
        <title>The complete chromosome of Gordonia bronchialis DSM 43247.</title>
        <authorList>
            <consortium name="US DOE Joint Genome Institute (JGI-PGF)"/>
            <person name="Lucas S."/>
            <person name="Copeland A."/>
            <person name="Lapidus A."/>
            <person name="Glavina del Rio T."/>
            <person name="Dalin E."/>
            <person name="Tice H."/>
            <person name="Bruce D."/>
            <person name="Goodwin L."/>
            <person name="Pitluck S."/>
            <person name="Kyrpides N."/>
            <person name="Mavromatis K."/>
            <person name="Ivanova N."/>
            <person name="Ovchinnikova G."/>
            <person name="Saunders E."/>
            <person name="Brettin T."/>
            <person name="Detter J.C."/>
            <person name="Han C."/>
            <person name="Larimer F."/>
            <person name="Land M."/>
            <person name="Hauser L."/>
            <person name="Markowitz V."/>
            <person name="Cheng J.-F."/>
            <person name="Hugenholtz P."/>
            <person name="Woyke T."/>
            <person name="Wu D."/>
            <person name="Jando M."/>
            <person name="Schneider S."/>
            <person name="Goeker M."/>
            <person name="Klenk H.-P."/>
            <person name="Eisen J.A."/>
        </authorList>
    </citation>
    <scope>NUCLEOTIDE SEQUENCE [LARGE SCALE GENOMIC DNA]</scope>
    <source>
        <strain evidence="10">ATCC 25592 / DSM 43247 / BCRC 13721 / JCM 3198 / KCTC 3076 / NBRC 16047 / NCTC 10667</strain>
    </source>
</reference>
<dbReference type="GO" id="GO:0006352">
    <property type="term" value="P:DNA-templated transcription initiation"/>
    <property type="evidence" value="ECO:0007669"/>
    <property type="project" value="InterPro"/>
</dbReference>
<dbReference type="SUPFAM" id="SSF88659">
    <property type="entry name" value="Sigma3 and sigma4 domains of RNA polymerase sigma factors"/>
    <property type="match status" value="1"/>
</dbReference>
<evidence type="ECO:0000256" key="4">
    <source>
        <dbReference type="ARBA" id="ARBA00023125"/>
    </source>
</evidence>
<dbReference type="InterPro" id="IPR013325">
    <property type="entry name" value="RNA_pol_sigma_r2"/>
</dbReference>
<feature type="domain" description="DUF6596" evidence="8">
    <location>
        <begin position="178"/>
        <end position="272"/>
    </location>
</feature>
<evidence type="ECO:0000256" key="3">
    <source>
        <dbReference type="ARBA" id="ARBA00023082"/>
    </source>
</evidence>
<dbReference type="EMBL" id="CP001802">
    <property type="protein sequence ID" value="ACY23495.1"/>
    <property type="molecule type" value="Genomic_DNA"/>
</dbReference>
<dbReference type="RefSeq" id="WP_012835985.1">
    <property type="nucleotide sequence ID" value="NC_013441.1"/>
</dbReference>
<gene>
    <name evidence="9" type="ordered locus">Gbro_4353</name>
</gene>
<dbReference type="eggNOG" id="COG4941">
    <property type="taxonomic scope" value="Bacteria"/>
</dbReference>
<evidence type="ECO:0000259" key="8">
    <source>
        <dbReference type="Pfam" id="PF20239"/>
    </source>
</evidence>
<feature type="domain" description="RNA polymerase sigma factor 70 region 4 type 2" evidence="7">
    <location>
        <begin position="109"/>
        <end position="160"/>
    </location>
</feature>
<feature type="domain" description="RNA polymerase sigma-70 region 2" evidence="6">
    <location>
        <begin position="19"/>
        <end position="82"/>
    </location>
</feature>
<evidence type="ECO:0000256" key="5">
    <source>
        <dbReference type="ARBA" id="ARBA00023163"/>
    </source>
</evidence>
<dbReference type="OrthoDB" id="9780299at2"/>
<proteinExistence type="inferred from homology"/>
<dbReference type="InterPro" id="IPR013249">
    <property type="entry name" value="RNA_pol_sigma70_r4_t2"/>
</dbReference>
<comment type="similarity">
    <text evidence="1">Belongs to the sigma-70 factor family. ECF subfamily.</text>
</comment>
<reference evidence="9 10" key="2">
    <citation type="journal article" date="2010" name="Stand. Genomic Sci.">
        <title>Complete genome sequence of Gordonia bronchialis type strain (3410).</title>
        <authorList>
            <person name="Ivanova N."/>
            <person name="Sikorski J."/>
            <person name="Jando M."/>
            <person name="Lapidus A."/>
            <person name="Nolan M."/>
            <person name="Lucas S."/>
            <person name="Del Rio T.G."/>
            <person name="Tice H."/>
            <person name="Copeland A."/>
            <person name="Cheng J.F."/>
            <person name="Chen F."/>
            <person name="Bruce D."/>
            <person name="Goodwin L."/>
            <person name="Pitluck S."/>
            <person name="Mavromatis K."/>
            <person name="Ovchinnikova G."/>
            <person name="Pati A."/>
            <person name="Chen A."/>
            <person name="Palaniappan K."/>
            <person name="Land M."/>
            <person name="Hauser L."/>
            <person name="Chang Y.J."/>
            <person name="Jeffries C.D."/>
            <person name="Chain P."/>
            <person name="Saunders E."/>
            <person name="Han C."/>
            <person name="Detter J.C."/>
            <person name="Brettin T."/>
            <person name="Rohde M."/>
            <person name="Goker M."/>
            <person name="Bristow J."/>
            <person name="Eisen J.A."/>
            <person name="Markowitz V."/>
            <person name="Hugenholtz P."/>
            <person name="Klenk H.P."/>
            <person name="Kyrpides N.C."/>
        </authorList>
    </citation>
    <scope>NUCLEOTIDE SEQUENCE [LARGE SCALE GENOMIC DNA]</scope>
    <source>
        <strain evidence="10">ATCC 25592 / DSM 43247 / BCRC 13721 / JCM 3198 / KCTC 3076 / NBRC 16047 / NCTC 10667</strain>
    </source>
</reference>
<keyword evidence="4" id="KW-0238">DNA-binding</keyword>
<keyword evidence="3" id="KW-0731">Sigma factor</keyword>
<dbReference type="InterPro" id="IPR007627">
    <property type="entry name" value="RNA_pol_sigma70_r2"/>
</dbReference>
<organism evidence="9 10">
    <name type="scientific">Gordonia bronchialis (strain ATCC 25592 / DSM 43247 / BCRC 13721 / JCM 3198 / KCTC 3076 / NBRC 16047 / NCTC 10667)</name>
    <name type="common">Rhodococcus bronchialis</name>
    <dbReference type="NCBI Taxonomy" id="526226"/>
    <lineage>
        <taxon>Bacteria</taxon>
        <taxon>Bacillati</taxon>
        <taxon>Actinomycetota</taxon>
        <taxon>Actinomycetes</taxon>
        <taxon>Mycobacteriales</taxon>
        <taxon>Gordoniaceae</taxon>
        <taxon>Gordonia</taxon>
    </lineage>
</organism>
<evidence type="ECO:0000313" key="10">
    <source>
        <dbReference type="Proteomes" id="UP000001219"/>
    </source>
</evidence>
<dbReference type="Pfam" id="PF04542">
    <property type="entry name" value="Sigma70_r2"/>
    <property type="match status" value="1"/>
</dbReference>
<dbReference type="KEGG" id="gbr:Gbro_4353"/>
<dbReference type="PANTHER" id="PTHR47756">
    <property type="entry name" value="BLL6612 PROTEIN-RELATED"/>
    <property type="match status" value="1"/>
</dbReference>
<protein>
    <submittedName>
        <fullName evidence="9">RNA polymerase sigma factor, sigma-70 family</fullName>
    </submittedName>
</protein>
<dbReference type="HOGENOM" id="CLU_035311_1_0_11"/>
<dbReference type="InterPro" id="IPR011990">
    <property type="entry name" value="TPR-like_helical_dom_sf"/>
</dbReference>
<keyword evidence="10" id="KW-1185">Reference proteome</keyword>
<dbReference type="Gene3D" id="1.25.40.10">
    <property type="entry name" value="Tetratricopeptide repeat domain"/>
    <property type="match status" value="1"/>
</dbReference>
<dbReference type="Gene3D" id="1.10.1740.10">
    <property type="match status" value="1"/>
</dbReference>
<dbReference type="PANTHER" id="PTHR47756:SF2">
    <property type="entry name" value="BLL6612 PROTEIN"/>
    <property type="match status" value="1"/>
</dbReference>
<dbReference type="InterPro" id="IPR013324">
    <property type="entry name" value="RNA_pol_sigma_r3/r4-like"/>
</dbReference>